<evidence type="ECO:0000313" key="3">
    <source>
        <dbReference type="Proteomes" id="UP000273105"/>
    </source>
</evidence>
<gene>
    <name evidence="2" type="ORF">D9K79_08100</name>
</gene>
<accession>A0ABX9U774</accession>
<organism evidence="2 3">
    <name type="scientific">Acinetobacter cumulans</name>
    <dbReference type="NCBI Taxonomy" id="2136182"/>
    <lineage>
        <taxon>Bacteria</taxon>
        <taxon>Pseudomonadati</taxon>
        <taxon>Pseudomonadota</taxon>
        <taxon>Gammaproteobacteria</taxon>
        <taxon>Moraxellales</taxon>
        <taxon>Moraxellaceae</taxon>
        <taxon>Acinetobacter</taxon>
    </lineage>
</organism>
<evidence type="ECO:0000256" key="1">
    <source>
        <dbReference type="SAM" id="Phobius"/>
    </source>
</evidence>
<comment type="caution">
    <text evidence="2">The sequence shown here is derived from an EMBL/GenBank/DDBJ whole genome shotgun (WGS) entry which is preliminary data.</text>
</comment>
<keyword evidence="3" id="KW-1185">Reference proteome</keyword>
<feature type="transmembrane region" description="Helical" evidence="1">
    <location>
        <begin position="95"/>
        <end position="120"/>
    </location>
</feature>
<dbReference type="Proteomes" id="UP000273105">
    <property type="component" value="Unassembled WGS sequence"/>
</dbReference>
<sequence length="229" mass="26648">MSKKPTNIFKMYWNAYGGFHAFWASYYFLIPLIITFFCSNHWLNNKVWINDPLTILPSLLGFTLAGYAMWLSVGNEKLKILLSSKFNKKNNDYSLFMQINASFIHFVIFQIVTLIFVYFLKYNDVANLIKIIEDYYILYNSTYAVLSFLGNLFYAIGFFLFIYSIFTMLATVLGIFRISFWIDSHNRKLATEEQTIKCPDCYGNALIKAKKCMHCGCDFESINSDSNPS</sequence>
<evidence type="ECO:0000313" key="2">
    <source>
        <dbReference type="EMBL" id="RLL46404.1"/>
    </source>
</evidence>
<dbReference type="RefSeq" id="WP_121532005.1">
    <property type="nucleotide sequence ID" value="NZ_RCHE01000015.1"/>
</dbReference>
<feature type="transmembrane region" description="Helical" evidence="1">
    <location>
        <begin position="152"/>
        <end position="178"/>
    </location>
</feature>
<keyword evidence="1" id="KW-0812">Transmembrane</keyword>
<protein>
    <recommendedName>
        <fullName evidence="4">Zinc ribbon domain-containing protein</fullName>
    </recommendedName>
</protein>
<feature type="transmembrane region" description="Helical" evidence="1">
    <location>
        <begin position="55"/>
        <end position="74"/>
    </location>
</feature>
<proteinExistence type="predicted"/>
<evidence type="ECO:0008006" key="4">
    <source>
        <dbReference type="Google" id="ProtNLM"/>
    </source>
</evidence>
<feature type="transmembrane region" description="Helical" evidence="1">
    <location>
        <begin position="21"/>
        <end position="43"/>
    </location>
</feature>
<keyword evidence="1" id="KW-0472">Membrane</keyword>
<dbReference type="EMBL" id="RCHE01000015">
    <property type="protein sequence ID" value="RLL46404.1"/>
    <property type="molecule type" value="Genomic_DNA"/>
</dbReference>
<name>A0ABX9U774_9GAMM</name>
<keyword evidence="1" id="KW-1133">Transmembrane helix</keyword>
<reference evidence="2 3" key="1">
    <citation type="submission" date="2018-09" db="EMBL/GenBank/DDBJ databases">
        <title>The draft genome of Acinetobacter sp. strains.</title>
        <authorList>
            <person name="Qin J."/>
            <person name="Feng Y."/>
            <person name="Zong Z."/>
        </authorList>
    </citation>
    <scope>NUCLEOTIDE SEQUENCE [LARGE SCALE GENOMIC DNA]</scope>
    <source>
        <strain evidence="2 3">WCHAc060001</strain>
    </source>
</reference>